<name>A0ABD1X944_9LAMI</name>
<dbReference type="Pfam" id="PF03767">
    <property type="entry name" value="Acid_phosphat_B"/>
    <property type="match status" value="1"/>
</dbReference>
<keyword evidence="4" id="KW-0418">Kinase</keyword>
<dbReference type="PROSITE" id="PS50011">
    <property type="entry name" value="PROTEIN_KINASE_DOM"/>
    <property type="match status" value="1"/>
</dbReference>
<dbReference type="GO" id="GO:0016301">
    <property type="term" value="F:kinase activity"/>
    <property type="evidence" value="ECO:0007669"/>
    <property type="project" value="UniProtKB-KW"/>
</dbReference>
<dbReference type="InterPro" id="IPR010028">
    <property type="entry name" value="Acid_phosphatase_pln"/>
</dbReference>
<gene>
    <name evidence="4" type="ORF">Fot_03218</name>
</gene>
<evidence type="ECO:0000259" key="3">
    <source>
        <dbReference type="PROSITE" id="PS50011"/>
    </source>
</evidence>
<keyword evidence="5" id="KW-1185">Reference proteome</keyword>
<proteinExistence type="predicted"/>
<dbReference type="InterPro" id="IPR036412">
    <property type="entry name" value="HAD-like_sf"/>
</dbReference>
<dbReference type="SUPFAM" id="SSF56784">
    <property type="entry name" value="HAD-like"/>
    <property type="match status" value="1"/>
</dbReference>
<protein>
    <submittedName>
        <fullName evidence="4">Protein kinase domain-containing protein</fullName>
    </submittedName>
</protein>
<dbReference type="NCBIfam" id="TIGR01675">
    <property type="entry name" value="plant-AP"/>
    <property type="match status" value="1"/>
</dbReference>
<feature type="signal peptide" evidence="2">
    <location>
        <begin position="1"/>
        <end position="19"/>
    </location>
</feature>
<sequence>MSFFRRIVIFLSLVSFAFSQETFNSKIFLKTSIVEYPENSETQLKECLVEEVQLHCTSWRFAVEANNLSPWKRIPEDCADYVKDYMTGRGYQFDIDRVSNEAGIYARSVELSGNGKDVWIFDVDETLLSNLPYYAAHGYGLEIFDSIKFDEWVEKGMAPAIESCLKLYEEVLNLGFKVILLTGRSERHRNITTENLIKVGFHDWDKLILRSSEDHKKTALTYKSHKRNGMIEEGYMIWGNSGDQWSDLLGSSISDRSFKLPNPIISSIRTKSRSHSLNVAELLHKRRRRQNVSRDIEASIERKEIGGVVNTEDFLIKFQDVEDLTVHELLDAPGEVIGKSSYGTLYRASLVNSNSLTLLRFLRPTCTLRMKEVVPIIELLGSIRHPNLVPMKAFYAGPRGEKLLVHPFYGLGNLAQFIRDGNGEAHKWPIICRISIGIARGVHFLHTAFGKPVVHGNLKSKNILLDRNYQPYVSDFGLHLLLNPTAGQQMLEASASQGYKAPELIKMKDASEESDIYSLGVILLELLTGKEPIDENPSPDQDFYLPNVLRAAILDDRITDLYHPDILLSRNNDQMIVTEDHILRFFQLAMACCSPSTPLRPDIKQILDKLEEIAK</sequence>
<dbReference type="EMBL" id="JBFOLJ010000001">
    <property type="protein sequence ID" value="KAL2558479.1"/>
    <property type="molecule type" value="Genomic_DNA"/>
</dbReference>
<accession>A0ABD1X944</accession>
<dbReference type="InterPro" id="IPR001245">
    <property type="entry name" value="Ser-Thr/Tyr_kinase_cat_dom"/>
</dbReference>
<dbReference type="PANTHER" id="PTHR48008">
    <property type="entry name" value="LEUCINE-RICH REPEAT RECEPTOR-LIKE PROTEIN KINASE IMK3-RELATED"/>
    <property type="match status" value="1"/>
</dbReference>
<dbReference type="Gene3D" id="3.40.50.1000">
    <property type="entry name" value="HAD superfamily/HAD-like"/>
    <property type="match status" value="1"/>
</dbReference>
<dbReference type="InterPro" id="IPR052451">
    <property type="entry name" value="Ser/Thr_kinase-like"/>
</dbReference>
<dbReference type="InterPro" id="IPR005519">
    <property type="entry name" value="Acid_phosphat_B-like"/>
</dbReference>
<evidence type="ECO:0000313" key="5">
    <source>
        <dbReference type="Proteomes" id="UP001604277"/>
    </source>
</evidence>
<comment type="caution">
    <text evidence="4">The sequence shown here is derived from an EMBL/GenBank/DDBJ whole genome shotgun (WGS) entry which is preliminary data.</text>
</comment>
<feature type="chain" id="PRO_5044783362" evidence="2">
    <location>
        <begin position="20"/>
        <end position="615"/>
    </location>
</feature>
<dbReference type="InterPro" id="IPR023214">
    <property type="entry name" value="HAD_sf"/>
</dbReference>
<keyword evidence="4" id="KW-0808">Transferase</keyword>
<dbReference type="Pfam" id="PF07714">
    <property type="entry name" value="PK_Tyr_Ser-Thr"/>
    <property type="match status" value="1"/>
</dbReference>
<evidence type="ECO:0000313" key="4">
    <source>
        <dbReference type="EMBL" id="KAL2558479.1"/>
    </source>
</evidence>
<dbReference type="Gene3D" id="1.10.510.10">
    <property type="entry name" value="Transferase(Phosphotransferase) domain 1"/>
    <property type="match status" value="1"/>
</dbReference>
<dbReference type="InterPro" id="IPR000719">
    <property type="entry name" value="Prot_kinase_dom"/>
</dbReference>
<evidence type="ECO:0000256" key="1">
    <source>
        <dbReference type="ARBA" id="ARBA00022729"/>
    </source>
</evidence>
<dbReference type="Proteomes" id="UP001604277">
    <property type="component" value="Unassembled WGS sequence"/>
</dbReference>
<dbReference type="SUPFAM" id="SSF56112">
    <property type="entry name" value="Protein kinase-like (PK-like)"/>
    <property type="match status" value="1"/>
</dbReference>
<dbReference type="CDD" id="cd07535">
    <property type="entry name" value="HAD_VSP"/>
    <property type="match status" value="1"/>
</dbReference>
<dbReference type="PANTHER" id="PTHR48008:SF13">
    <property type="entry name" value="PROTEIN KINASE SUPERFAMILY PROTEIN"/>
    <property type="match status" value="1"/>
</dbReference>
<evidence type="ECO:0000256" key="2">
    <source>
        <dbReference type="SAM" id="SignalP"/>
    </source>
</evidence>
<dbReference type="Gene3D" id="3.30.200.20">
    <property type="entry name" value="Phosphorylase Kinase, domain 1"/>
    <property type="match status" value="1"/>
</dbReference>
<dbReference type="AlphaFoldDB" id="A0ABD1X944"/>
<keyword evidence="1 2" id="KW-0732">Signal</keyword>
<reference evidence="5" key="1">
    <citation type="submission" date="2024-07" db="EMBL/GenBank/DDBJ databases">
        <title>Two chromosome-level genome assemblies of Korean endemic species Abeliophyllum distichum and Forsythia ovata (Oleaceae).</title>
        <authorList>
            <person name="Jang H."/>
        </authorList>
    </citation>
    <scope>NUCLEOTIDE SEQUENCE [LARGE SCALE GENOMIC DNA]</scope>
</reference>
<dbReference type="InterPro" id="IPR011009">
    <property type="entry name" value="Kinase-like_dom_sf"/>
</dbReference>
<feature type="domain" description="Protein kinase" evidence="3">
    <location>
        <begin position="331"/>
        <end position="615"/>
    </location>
</feature>
<organism evidence="4 5">
    <name type="scientific">Forsythia ovata</name>
    <dbReference type="NCBI Taxonomy" id="205694"/>
    <lineage>
        <taxon>Eukaryota</taxon>
        <taxon>Viridiplantae</taxon>
        <taxon>Streptophyta</taxon>
        <taxon>Embryophyta</taxon>
        <taxon>Tracheophyta</taxon>
        <taxon>Spermatophyta</taxon>
        <taxon>Magnoliopsida</taxon>
        <taxon>eudicotyledons</taxon>
        <taxon>Gunneridae</taxon>
        <taxon>Pentapetalae</taxon>
        <taxon>asterids</taxon>
        <taxon>lamiids</taxon>
        <taxon>Lamiales</taxon>
        <taxon>Oleaceae</taxon>
        <taxon>Forsythieae</taxon>
        <taxon>Forsythia</taxon>
    </lineage>
</organism>